<dbReference type="EMBL" id="WSEK01000004">
    <property type="protein sequence ID" value="MVQ50774.1"/>
    <property type="molecule type" value="Genomic_DNA"/>
</dbReference>
<evidence type="ECO:0000313" key="1">
    <source>
        <dbReference type="EMBL" id="MVQ50774.1"/>
    </source>
</evidence>
<keyword evidence="2" id="KW-1185">Reference proteome</keyword>
<dbReference type="RefSeq" id="WP_157343919.1">
    <property type="nucleotide sequence ID" value="NZ_WSEK01000004.1"/>
</dbReference>
<sequence length="52" mass="6097">MTELITIPDPIVALMLTEHATTARQQRAGRTRGLRQRRRRFEQAARLRRLLA</sequence>
<comment type="caution">
    <text evidence="1">The sequence shown here is derived from an EMBL/GenBank/DDBJ whole genome shotgun (WGS) entry which is preliminary data.</text>
</comment>
<name>A0A6L6XTN8_9ACTN</name>
<dbReference type="Proteomes" id="UP000473525">
    <property type="component" value="Unassembled WGS sequence"/>
</dbReference>
<gene>
    <name evidence="1" type="ORF">GON03_16435</name>
</gene>
<protein>
    <submittedName>
        <fullName evidence="1">Uncharacterized protein</fullName>
    </submittedName>
</protein>
<organism evidence="1 2">
    <name type="scientific">Nocardioides agri</name>
    <dbReference type="NCBI Taxonomy" id="2682843"/>
    <lineage>
        <taxon>Bacteria</taxon>
        <taxon>Bacillati</taxon>
        <taxon>Actinomycetota</taxon>
        <taxon>Actinomycetes</taxon>
        <taxon>Propionibacteriales</taxon>
        <taxon>Nocardioidaceae</taxon>
        <taxon>Nocardioides</taxon>
    </lineage>
</organism>
<proteinExistence type="predicted"/>
<dbReference type="AlphaFoldDB" id="A0A6L6XTN8"/>
<accession>A0A6L6XTN8</accession>
<reference evidence="1 2" key="1">
    <citation type="submission" date="2019-12" db="EMBL/GenBank/DDBJ databases">
        <authorList>
            <person name="Huq M.A."/>
        </authorList>
    </citation>
    <scope>NUCLEOTIDE SEQUENCE [LARGE SCALE GENOMIC DNA]</scope>
    <source>
        <strain evidence="1 2">MAH-18</strain>
    </source>
</reference>
<evidence type="ECO:0000313" key="2">
    <source>
        <dbReference type="Proteomes" id="UP000473525"/>
    </source>
</evidence>